<evidence type="ECO:0000313" key="1">
    <source>
        <dbReference type="EMBL" id="GAJ00114.1"/>
    </source>
</evidence>
<feature type="non-terminal residue" evidence="1">
    <location>
        <position position="1"/>
    </location>
</feature>
<dbReference type="PROSITE" id="PS50005">
    <property type="entry name" value="TPR"/>
    <property type="match status" value="1"/>
</dbReference>
<comment type="caution">
    <text evidence="1">The sequence shown here is derived from an EMBL/GenBank/DDBJ whole genome shotgun (WGS) entry which is preliminary data.</text>
</comment>
<dbReference type="EMBL" id="BARW01021168">
    <property type="protein sequence ID" value="GAJ00114.1"/>
    <property type="molecule type" value="Genomic_DNA"/>
</dbReference>
<dbReference type="SMART" id="SM00028">
    <property type="entry name" value="TPR"/>
    <property type="match status" value="2"/>
</dbReference>
<protein>
    <submittedName>
        <fullName evidence="1">Uncharacterized protein</fullName>
    </submittedName>
</protein>
<name>X1T4F9_9ZZZZ</name>
<dbReference type="InterPro" id="IPR011990">
    <property type="entry name" value="TPR-like_helical_dom_sf"/>
</dbReference>
<dbReference type="SUPFAM" id="SSF48452">
    <property type="entry name" value="TPR-like"/>
    <property type="match status" value="1"/>
</dbReference>
<sequence>ILVGIVILVGISFLVFTLSKSEQQNPAADLLHTQAMGLISMGRLQEAENILLDLTTTYQNTRPGKIGIYYLGTIYYHTGRFDESLENFDKFLSLQKKDYLLVPSALFGAGCSAEGLKDYERALGYYERAIKDKKSPFYFMGMLAYGRVNGLVGNTNKAQEILNELVAQNPPQDIANDARFYIGFFNE</sequence>
<accession>X1T4F9</accession>
<reference evidence="1" key="1">
    <citation type="journal article" date="2014" name="Front. Microbiol.">
        <title>High frequency of phylogenetically diverse reductive dehalogenase-homologous genes in deep subseafloor sedimentary metagenomes.</title>
        <authorList>
            <person name="Kawai M."/>
            <person name="Futagami T."/>
            <person name="Toyoda A."/>
            <person name="Takaki Y."/>
            <person name="Nishi S."/>
            <person name="Hori S."/>
            <person name="Arai W."/>
            <person name="Tsubouchi T."/>
            <person name="Morono Y."/>
            <person name="Uchiyama I."/>
            <person name="Ito T."/>
            <person name="Fujiyama A."/>
            <person name="Inagaki F."/>
            <person name="Takami H."/>
        </authorList>
    </citation>
    <scope>NUCLEOTIDE SEQUENCE</scope>
    <source>
        <strain evidence="1">Expedition CK06-06</strain>
    </source>
</reference>
<organism evidence="1">
    <name type="scientific">marine sediment metagenome</name>
    <dbReference type="NCBI Taxonomy" id="412755"/>
    <lineage>
        <taxon>unclassified sequences</taxon>
        <taxon>metagenomes</taxon>
        <taxon>ecological metagenomes</taxon>
    </lineage>
</organism>
<proteinExistence type="predicted"/>
<dbReference type="Gene3D" id="1.25.40.10">
    <property type="entry name" value="Tetratricopeptide repeat domain"/>
    <property type="match status" value="1"/>
</dbReference>
<dbReference type="AlphaFoldDB" id="X1T4F9"/>
<dbReference type="InterPro" id="IPR019734">
    <property type="entry name" value="TPR_rpt"/>
</dbReference>
<dbReference type="Pfam" id="PF13424">
    <property type="entry name" value="TPR_12"/>
    <property type="match status" value="1"/>
</dbReference>
<gene>
    <name evidence="1" type="ORF">S12H4_35618</name>
</gene>